<evidence type="ECO:0000256" key="6">
    <source>
        <dbReference type="SAM" id="Phobius"/>
    </source>
</evidence>
<feature type="transmembrane region" description="Helical" evidence="6">
    <location>
        <begin position="98"/>
        <end position="120"/>
    </location>
</feature>
<feature type="domain" description="MARVEL" evidence="7">
    <location>
        <begin position="29"/>
        <end position="153"/>
    </location>
</feature>
<dbReference type="PANTHER" id="PTHR22776:SF49">
    <property type="entry name" value="MARVEL DOMAIN-CONTAINING PROTEIN"/>
    <property type="match status" value="1"/>
</dbReference>
<accession>A0A5N4AKW6</accession>
<dbReference type="InParanoid" id="A0A5N4AKW6"/>
<evidence type="ECO:0000256" key="1">
    <source>
        <dbReference type="ARBA" id="ARBA00004141"/>
    </source>
</evidence>
<feature type="transmembrane region" description="Helical" evidence="6">
    <location>
        <begin position="65"/>
        <end position="86"/>
    </location>
</feature>
<dbReference type="OrthoDB" id="10028364at2759"/>
<protein>
    <recommendedName>
        <fullName evidence="7">MARVEL domain-containing protein</fullName>
    </recommendedName>
</protein>
<comment type="subcellular location">
    <subcellularLocation>
        <location evidence="1">Membrane</location>
        <topology evidence="1">Multi-pass membrane protein</topology>
    </subcellularLocation>
</comment>
<dbReference type="InterPro" id="IPR008253">
    <property type="entry name" value="Marvel"/>
</dbReference>
<keyword evidence="2 5" id="KW-0812">Transmembrane</keyword>
<organism evidence="8 9">
    <name type="scientific">Photinus pyralis</name>
    <name type="common">Common eastern firefly</name>
    <name type="synonym">Lampyris pyralis</name>
    <dbReference type="NCBI Taxonomy" id="7054"/>
    <lineage>
        <taxon>Eukaryota</taxon>
        <taxon>Metazoa</taxon>
        <taxon>Ecdysozoa</taxon>
        <taxon>Arthropoda</taxon>
        <taxon>Hexapoda</taxon>
        <taxon>Insecta</taxon>
        <taxon>Pterygota</taxon>
        <taxon>Neoptera</taxon>
        <taxon>Endopterygota</taxon>
        <taxon>Coleoptera</taxon>
        <taxon>Polyphaga</taxon>
        <taxon>Elateriformia</taxon>
        <taxon>Elateroidea</taxon>
        <taxon>Lampyridae</taxon>
        <taxon>Lampyrinae</taxon>
        <taxon>Photinus</taxon>
    </lineage>
</organism>
<dbReference type="PROSITE" id="PS51225">
    <property type="entry name" value="MARVEL"/>
    <property type="match status" value="1"/>
</dbReference>
<feature type="transmembrane region" description="Helical" evidence="6">
    <location>
        <begin position="126"/>
        <end position="143"/>
    </location>
</feature>
<dbReference type="InterPro" id="IPR050578">
    <property type="entry name" value="MARVEL-CKLF_proteins"/>
</dbReference>
<evidence type="ECO:0000313" key="8">
    <source>
        <dbReference type="EMBL" id="KAB0797992.1"/>
    </source>
</evidence>
<dbReference type="EMBL" id="VVIM01000006">
    <property type="protein sequence ID" value="KAB0797992.1"/>
    <property type="molecule type" value="Genomic_DNA"/>
</dbReference>
<name>A0A5N4AKW6_PHOPY</name>
<keyword evidence="4 5" id="KW-0472">Membrane</keyword>
<dbReference type="PANTHER" id="PTHR22776">
    <property type="entry name" value="MARVEL-CONTAINING POTENTIAL LIPID RAFT-ASSOCIATED PROTEIN"/>
    <property type="match status" value="1"/>
</dbReference>
<evidence type="ECO:0000259" key="7">
    <source>
        <dbReference type="PROSITE" id="PS51225"/>
    </source>
</evidence>
<evidence type="ECO:0000256" key="3">
    <source>
        <dbReference type="ARBA" id="ARBA00022989"/>
    </source>
</evidence>
<evidence type="ECO:0000256" key="4">
    <source>
        <dbReference type="ARBA" id="ARBA00023136"/>
    </source>
</evidence>
<dbReference type="Proteomes" id="UP000327044">
    <property type="component" value="Unassembled WGS sequence"/>
</dbReference>
<sequence length="175" mass="19700">MGDVNFPAQHTTTTTVTRVQTTLRYDSSYFRSKDGIFKIAEVGLSLLGFICIQCTEFSSLSMGKFYSTVSMFGVWTTGILLILYLFHIIEKLYKIPWIHFQLFFNGILALCFLICSSMVANSTISAFHAAAFFGFSATIIYALDSYFKFRAMRAGALAQGERQITKETTTATQKY</sequence>
<comment type="caution">
    <text evidence="8">The sequence shown here is derived from an EMBL/GenBank/DDBJ whole genome shotgun (WGS) entry which is preliminary data.</text>
</comment>
<dbReference type="GO" id="GO:0016020">
    <property type="term" value="C:membrane"/>
    <property type="evidence" value="ECO:0007669"/>
    <property type="project" value="UniProtKB-SubCell"/>
</dbReference>
<evidence type="ECO:0000256" key="5">
    <source>
        <dbReference type="PROSITE-ProRule" id="PRU00581"/>
    </source>
</evidence>
<keyword evidence="9" id="KW-1185">Reference proteome</keyword>
<evidence type="ECO:0000256" key="2">
    <source>
        <dbReference type="ARBA" id="ARBA00022692"/>
    </source>
</evidence>
<proteinExistence type="predicted"/>
<keyword evidence="3 6" id="KW-1133">Transmembrane helix</keyword>
<evidence type="ECO:0000313" key="9">
    <source>
        <dbReference type="Proteomes" id="UP000327044"/>
    </source>
</evidence>
<dbReference type="AlphaFoldDB" id="A0A5N4AKW6"/>
<reference evidence="8 9" key="1">
    <citation type="journal article" date="2018" name="Elife">
        <title>Firefly genomes illuminate parallel origins of bioluminescence in beetles.</title>
        <authorList>
            <person name="Fallon T.R."/>
            <person name="Lower S.E."/>
            <person name="Chang C.H."/>
            <person name="Bessho-Uehara M."/>
            <person name="Martin G.J."/>
            <person name="Bewick A.J."/>
            <person name="Behringer M."/>
            <person name="Debat H.J."/>
            <person name="Wong I."/>
            <person name="Day J.C."/>
            <person name="Suvorov A."/>
            <person name="Silva C.J."/>
            <person name="Stanger-Hall K.F."/>
            <person name="Hall D.W."/>
            <person name="Schmitz R.J."/>
            <person name="Nelson D.R."/>
            <person name="Lewis S.M."/>
            <person name="Shigenobu S."/>
            <person name="Bybee S.M."/>
            <person name="Larracuente A.M."/>
            <person name="Oba Y."/>
            <person name="Weng J.K."/>
        </authorList>
    </citation>
    <scope>NUCLEOTIDE SEQUENCE [LARGE SCALE GENOMIC DNA]</scope>
    <source>
        <strain evidence="8">1611_PpyrPB1</strain>
        <tissue evidence="8">Whole body</tissue>
    </source>
</reference>
<gene>
    <name evidence="8" type="ORF">PPYR_08985</name>
</gene>